<sequence length="50" mass="5846">SEETPKEEAEIEEIERGKNIENMDIVYVEIKRQQYEMNSDKEASTNLSVV</sequence>
<keyword evidence="2" id="KW-1185">Reference proteome</keyword>
<evidence type="ECO:0000313" key="1">
    <source>
        <dbReference type="EMBL" id="CAG8837258.1"/>
    </source>
</evidence>
<reference evidence="1" key="1">
    <citation type="submission" date="2021-06" db="EMBL/GenBank/DDBJ databases">
        <authorList>
            <person name="Kallberg Y."/>
            <person name="Tangrot J."/>
            <person name="Rosling A."/>
        </authorList>
    </citation>
    <scope>NUCLEOTIDE SEQUENCE</scope>
    <source>
        <strain evidence="1">FL966</strain>
    </source>
</reference>
<protein>
    <submittedName>
        <fullName evidence="1">23991_t:CDS:1</fullName>
    </submittedName>
</protein>
<feature type="non-terminal residue" evidence="1">
    <location>
        <position position="1"/>
    </location>
</feature>
<feature type="non-terminal residue" evidence="1">
    <location>
        <position position="50"/>
    </location>
</feature>
<dbReference type="AlphaFoldDB" id="A0A9N9KJM6"/>
<proteinExistence type="predicted"/>
<dbReference type="EMBL" id="CAJVQA010080896">
    <property type="protein sequence ID" value="CAG8837258.1"/>
    <property type="molecule type" value="Genomic_DNA"/>
</dbReference>
<evidence type="ECO:0000313" key="2">
    <source>
        <dbReference type="Proteomes" id="UP000789759"/>
    </source>
</evidence>
<accession>A0A9N9KJM6</accession>
<dbReference type="Proteomes" id="UP000789759">
    <property type="component" value="Unassembled WGS sequence"/>
</dbReference>
<gene>
    <name evidence="1" type="ORF">CPELLU_LOCUS21529</name>
</gene>
<organism evidence="1 2">
    <name type="scientific">Cetraspora pellucida</name>
    <dbReference type="NCBI Taxonomy" id="1433469"/>
    <lineage>
        <taxon>Eukaryota</taxon>
        <taxon>Fungi</taxon>
        <taxon>Fungi incertae sedis</taxon>
        <taxon>Mucoromycota</taxon>
        <taxon>Glomeromycotina</taxon>
        <taxon>Glomeromycetes</taxon>
        <taxon>Diversisporales</taxon>
        <taxon>Gigasporaceae</taxon>
        <taxon>Cetraspora</taxon>
    </lineage>
</organism>
<comment type="caution">
    <text evidence="1">The sequence shown here is derived from an EMBL/GenBank/DDBJ whole genome shotgun (WGS) entry which is preliminary data.</text>
</comment>
<name>A0A9N9KJM6_9GLOM</name>